<comment type="caution">
    <text evidence="2">The sequence shown here is derived from an EMBL/GenBank/DDBJ whole genome shotgun (WGS) entry which is preliminary data.</text>
</comment>
<feature type="domain" description="DUF1868" evidence="1">
    <location>
        <begin position="43"/>
        <end position="152"/>
    </location>
</feature>
<sequence length="262" mass="29552">MSAAAFSLSAILPHWLLAQQNGLPPSEGDDLKLTVIPKDTHLKFNPDGTRRPFAGNTVICHLPQQSHVQDTVTAVGDALRSSSFAPKLAILPSDSYHVTILGGANDLDRSQSEWPQDVPIKASITECNRIIGQRFAQFKIQEEMPIRFRLDKEKTIAPQLASGLQLVPADQNEKVKLSRLRDRLADEVFLYRAKNHATFGFHISLAYQIRGFTLEERREYQDLLQHHIPIIVAAAPVIELGVPEFCTFEDMYRFEIRTLLRT</sequence>
<gene>
    <name evidence="2" type="ORF">HDF09_004111</name>
</gene>
<keyword evidence="3" id="KW-1185">Reference proteome</keyword>
<evidence type="ECO:0000313" key="2">
    <source>
        <dbReference type="EMBL" id="MBB5319403.1"/>
    </source>
</evidence>
<accession>A0A7W8INH1</accession>
<protein>
    <recommendedName>
        <fullName evidence="1">DUF1868 domain-containing protein</fullName>
    </recommendedName>
</protein>
<reference evidence="2" key="1">
    <citation type="submission" date="2020-08" db="EMBL/GenBank/DDBJ databases">
        <title>Genomic Encyclopedia of Type Strains, Phase IV (KMG-V): Genome sequencing to study the core and pangenomes of soil and plant-associated prokaryotes.</title>
        <authorList>
            <person name="Whitman W."/>
        </authorList>
    </citation>
    <scope>NUCLEOTIDE SEQUENCE [LARGE SCALE GENOMIC DNA]</scope>
    <source>
        <strain evidence="2">M8UP27</strain>
    </source>
</reference>
<dbReference type="InterPro" id="IPR009097">
    <property type="entry name" value="Cyclic_Pdiesterase"/>
</dbReference>
<evidence type="ECO:0000259" key="1">
    <source>
        <dbReference type="Pfam" id="PF08975"/>
    </source>
</evidence>
<proteinExistence type="predicted"/>
<name>A0A7W8INH1_9BACT</name>
<dbReference type="InterPro" id="IPR015069">
    <property type="entry name" value="2H-PEstase_DUF1868"/>
</dbReference>
<dbReference type="Gene3D" id="3.90.1140.10">
    <property type="entry name" value="Cyclic phosphodiesterase"/>
    <property type="match status" value="1"/>
</dbReference>
<evidence type="ECO:0000313" key="3">
    <source>
        <dbReference type="Proteomes" id="UP000568106"/>
    </source>
</evidence>
<dbReference type="AlphaFoldDB" id="A0A7W8INH1"/>
<dbReference type="SUPFAM" id="SSF55144">
    <property type="entry name" value="LigT-like"/>
    <property type="match status" value="1"/>
</dbReference>
<dbReference type="Proteomes" id="UP000568106">
    <property type="component" value="Unassembled WGS sequence"/>
</dbReference>
<dbReference type="EMBL" id="JACHDY010000008">
    <property type="protein sequence ID" value="MBB5319403.1"/>
    <property type="molecule type" value="Genomic_DNA"/>
</dbReference>
<organism evidence="2 3">
    <name type="scientific">Tunturiibacter empetritectus</name>
    <dbReference type="NCBI Taxonomy" id="3069691"/>
    <lineage>
        <taxon>Bacteria</taxon>
        <taxon>Pseudomonadati</taxon>
        <taxon>Acidobacteriota</taxon>
        <taxon>Terriglobia</taxon>
        <taxon>Terriglobales</taxon>
        <taxon>Acidobacteriaceae</taxon>
        <taxon>Tunturiibacter</taxon>
    </lineage>
</organism>
<dbReference type="Pfam" id="PF08975">
    <property type="entry name" value="2H-phosphodiest"/>
    <property type="match status" value="1"/>
</dbReference>